<dbReference type="AlphaFoldDB" id="A0A9X2VI70"/>
<keyword evidence="2" id="KW-0732">Signal</keyword>
<dbReference type="PROSITE" id="PS51257">
    <property type="entry name" value="PROKAR_LIPOPROTEIN"/>
    <property type="match status" value="1"/>
</dbReference>
<feature type="chain" id="PRO_5040820315" evidence="2">
    <location>
        <begin position="29"/>
        <end position="220"/>
    </location>
</feature>
<dbReference type="Pfam" id="PF14016">
    <property type="entry name" value="DUF4232"/>
    <property type="match status" value="1"/>
</dbReference>
<keyword evidence="5" id="KW-1185">Reference proteome</keyword>
<evidence type="ECO:0000313" key="5">
    <source>
        <dbReference type="Proteomes" id="UP001141259"/>
    </source>
</evidence>
<feature type="compositionally biased region" description="Polar residues" evidence="1">
    <location>
        <begin position="49"/>
        <end position="61"/>
    </location>
</feature>
<reference evidence="4" key="1">
    <citation type="submission" date="2022-08" db="EMBL/GenBank/DDBJ databases">
        <authorList>
            <person name="Tistechok S."/>
            <person name="Samborskyy M."/>
            <person name="Roman I."/>
        </authorList>
    </citation>
    <scope>NUCLEOTIDE SEQUENCE</scope>
    <source>
        <strain evidence="4">DSM 103496</strain>
    </source>
</reference>
<proteinExistence type="predicted"/>
<feature type="compositionally biased region" description="Low complexity" evidence="1">
    <location>
        <begin position="32"/>
        <end position="48"/>
    </location>
</feature>
<evidence type="ECO:0000256" key="1">
    <source>
        <dbReference type="SAM" id="MobiDB-lite"/>
    </source>
</evidence>
<sequence length="220" mass="22421">MRENNSRVVRGAAAIAVLAAFGTLTACSAGSTGTPTAGGATTPSSSSAKQDQTSGTASTRVTGGADALRANGDKPAGEQLCATARVGLGVEFPVQGANDQFSVPILLANDSSARCTIQGFPGVQFQKGNGESWDLVRGDDPIKPVSLAPGESTSATLVFLSAGTQEGTSHWAPDSVLITPPNTTDTQRLAWDFGAILRQDAATHPGTFVRAVDAVDYGNK</sequence>
<feature type="domain" description="DUF4232" evidence="3">
    <location>
        <begin position="87"/>
        <end position="192"/>
    </location>
</feature>
<evidence type="ECO:0000313" key="4">
    <source>
        <dbReference type="EMBL" id="MCS7476982.1"/>
    </source>
</evidence>
<dbReference type="InterPro" id="IPR025326">
    <property type="entry name" value="DUF4232"/>
</dbReference>
<feature type="region of interest" description="Disordered" evidence="1">
    <location>
        <begin position="32"/>
        <end position="74"/>
    </location>
</feature>
<dbReference type="RefSeq" id="WP_259622495.1">
    <property type="nucleotide sequence ID" value="NZ_JANYMP010000003.1"/>
</dbReference>
<comment type="caution">
    <text evidence="4">The sequence shown here is derived from an EMBL/GenBank/DDBJ whole genome shotgun (WGS) entry which is preliminary data.</text>
</comment>
<feature type="signal peptide" evidence="2">
    <location>
        <begin position="1"/>
        <end position="28"/>
    </location>
</feature>
<protein>
    <submittedName>
        <fullName evidence="4">DUF4232 domain-containing protein</fullName>
    </submittedName>
</protein>
<organism evidence="4 5">
    <name type="scientific">Umezawaea endophytica</name>
    <dbReference type="NCBI Taxonomy" id="1654476"/>
    <lineage>
        <taxon>Bacteria</taxon>
        <taxon>Bacillati</taxon>
        <taxon>Actinomycetota</taxon>
        <taxon>Actinomycetes</taxon>
        <taxon>Pseudonocardiales</taxon>
        <taxon>Pseudonocardiaceae</taxon>
        <taxon>Umezawaea</taxon>
    </lineage>
</organism>
<gene>
    <name evidence="4" type="ORF">NZH93_08965</name>
</gene>
<dbReference type="EMBL" id="JANYMP010000003">
    <property type="protein sequence ID" value="MCS7476982.1"/>
    <property type="molecule type" value="Genomic_DNA"/>
</dbReference>
<accession>A0A9X2VI70</accession>
<evidence type="ECO:0000259" key="3">
    <source>
        <dbReference type="Pfam" id="PF14016"/>
    </source>
</evidence>
<evidence type="ECO:0000256" key="2">
    <source>
        <dbReference type="SAM" id="SignalP"/>
    </source>
</evidence>
<name>A0A9X2VI70_9PSEU</name>
<dbReference type="Proteomes" id="UP001141259">
    <property type="component" value="Unassembled WGS sequence"/>
</dbReference>